<accession>A0A2I0I8M9</accession>
<evidence type="ECO:0000313" key="1">
    <source>
        <dbReference type="EMBL" id="PKI40153.1"/>
    </source>
</evidence>
<protein>
    <submittedName>
        <fullName evidence="1">Uncharacterized protein</fullName>
    </submittedName>
</protein>
<sequence length="111" mass="12856">MRDIGPHVIEPPNSELPVLDIFGVNLMLFWNELPLGPLDPADYKRGLTGRRTQGNINRDLIGRWTRRNINRGLIGRWTRRKISRGMIGRWTGGTYMKVNSYRQRLMGGPRL</sequence>
<comment type="caution">
    <text evidence="1">The sequence shown here is derived from an EMBL/GenBank/DDBJ whole genome shotgun (WGS) entry which is preliminary data.</text>
</comment>
<evidence type="ECO:0000313" key="2">
    <source>
        <dbReference type="Proteomes" id="UP000233551"/>
    </source>
</evidence>
<name>A0A2I0I8M9_PUNGR</name>
<reference evidence="1 2" key="1">
    <citation type="submission" date="2017-11" db="EMBL/GenBank/DDBJ databases">
        <title>De-novo sequencing of pomegranate (Punica granatum L.) genome.</title>
        <authorList>
            <person name="Akparov Z."/>
            <person name="Amiraslanov A."/>
            <person name="Hajiyeva S."/>
            <person name="Abbasov M."/>
            <person name="Kaur K."/>
            <person name="Hamwieh A."/>
            <person name="Solovyev V."/>
            <person name="Salamov A."/>
            <person name="Braich B."/>
            <person name="Kosarev P."/>
            <person name="Mahmoud A."/>
            <person name="Hajiyev E."/>
            <person name="Babayeva S."/>
            <person name="Izzatullayeva V."/>
            <person name="Mammadov A."/>
            <person name="Mammadov A."/>
            <person name="Sharifova S."/>
            <person name="Ojaghi J."/>
            <person name="Eynullazada K."/>
            <person name="Bayramov B."/>
            <person name="Abdulazimova A."/>
            <person name="Shahmuradov I."/>
        </authorList>
    </citation>
    <scope>NUCLEOTIDE SEQUENCE [LARGE SCALE GENOMIC DNA]</scope>
    <source>
        <strain evidence="2">cv. AG2017</strain>
        <tissue evidence="1">Leaf</tissue>
    </source>
</reference>
<organism evidence="1 2">
    <name type="scientific">Punica granatum</name>
    <name type="common">Pomegranate</name>
    <dbReference type="NCBI Taxonomy" id="22663"/>
    <lineage>
        <taxon>Eukaryota</taxon>
        <taxon>Viridiplantae</taxon>
        <taxon>Streptophyta</taxon>
        <taxon>Embryophyta</taxon>
        <taxon>Tracheophyta</taxon>
        <taxon>Spermatophyta</taxon>
        <taxon>Magnoliopsida</taxon>
        <taxon>eudicotyledons</taxon>
        <taxon>Gunneridae</taxon>
        <taxon>Pentapetalae</taxon>
        <taxon>rosids</taxon>
        <taxon>malvids</taxon>
        <taxon>Myrtales</taxon>
        <taxon>Lythraceae</taxon>
        <taxon>Punica</taxon>
    </lineage>
</organism>
<dbReference type="EMBL" id="PGOL01003660">
    <property type="protein sequence ID" value="PKI40153.1"/>
    <property type="molecule type" value="Genomic_DNA"/>
</dbReference>
<dbReference type="Proteomes" id="UP000233551">
    <property type="component" value="Unassembled WGS sequence"/>
</dbReference>
<gene>
    <name evidence="1" type="ORF">CRG98_039457</name>
</gene>
<keyword evidence="2" id="KW-1185">Reference proteome</keyword>
<proteinExistence type="predicted"/>
<dbReference type="AlphaFoldDB" id="A0A2I0I8M9"/>